<dbReference type="Pfam" id="PF00687">
    <property type="entry name" value="Ribosomal_L1"/>
    <property type="match status" value="1"/>
</dbReference>
<dbReference type="GO" id="GO:0003735">
    <property type="term" value="F:structural constituent of ribosome"/>
    <property type="evidence" value="ECO:0007669"/>
    <property type="project" value="TreeGrafter"/>
</dbReference>
<reference evidence="5 6" key="1">
    <citation type="submission" date="2016-04" db="EMBL/GenBank/DDBJ databases">
        <title>A degradative enzymes factory behind the ericoid mycorrhizal symbiosis.</title>
        <authorList>
            <consortium name="DOE Joint Genome Institute"/>
            <person name="Martino E."/>
            <person name="Morin E."/>
            <person name="Grelet G."/>
            <person name="Kuo A."/>
            <person name="Kohler A."/>
            <person name="Daghino S."/>
            <person name="Barry K."/>
            <person name="Choi C."/>
            <person name="Cichocki N."/>
            <person name="Clum A."/>
            <person name="Copeland A."/>
            <person name="Hainaut M."/>
            <person name="Haridas S."/>
            <person name="Labutti K."/>
            <person name="Lindquist E."/>
            <person name="Lipzen A."/>
            <person name="Khouja H.-R."/>
            <person name="Murat C."/>
            <person name="Ohm R."/>
            <person name="Olson A."/>
            <person name="Spatafora J."/>
            <person name="Veneault-Fourrey C."/>
            <person name="Henrissat B."/>
            <person name="Grigoriev I."/>
            <person name="Martin F."/>
            <person name="Perotto S."/>
        </authorList>
    </citation>
    <scope>NUCLEOTIDE SEQUENCE [LARGE SCALE GENOMIC DNA]</scope>
    <source>
        <strain evidence="5 6">F</strain>
    </source>
</reference>
<dbReference type="AlphaFoldDB" id="A0A2J6RGW1"/>
<proteinExistence type="inferred from homology"/>
<dbReference type="OrthoDB" id="1747252at2759"/>
<organism evidence="5 6">
    <name type="scientific">Hyaloscypha variabilis (strain UAMH 11265 / GT02V1 / F)</name>
    <name type="common">Meliniomyces variabilis</name>
    <dbReference type="NCBI Taxonomy" id="1149755"/>
    <lineage>
        <taxon>Eukaryota</taxon>
        <taxon>Fungi</taxon>
        <taxon>Dikarya</taxon>
        <taxon>Ascomycota</taxon>
        <taxon>Pezizomycotina</taxon>
        <taxon>Leotiomycetes</taxon>
        <taxon>Helotiales</taxon>
        <taxon>Hyaloscyphaceae</taxon>
        <taxon>Hyaloscypha</taxon>
        <taxon>Hyaloscypha variabilis</taxon>
    </lineage>
</organism>
<dbReference type="Proteomes" id="UP000235786">
    <property type="component" value="Unassembled WGS sequence"/>
</dbReference>
<sequence>MATQRHCLAQLSRLCLSSTRAVSSPSAVRFLSTTAVCASRGKFAPKILSKKEKAGIASKGQNPQKNKKKDAPQKKRKARTTYKTYDLKDAEMFSLCDAMRYIRAFEVGRSPTSVKYEMALKLKSQKNGPVVRNRLRLPHPVRTDIRICVICPPDSKYAEQARAAGASLVGEEDIFEAVKDGRIEFDRCICQTDSLDKMNKAGLGRILGPRGLMPNTKLGTVVKDPAAVLKDMVGGAEYRERLGVVRMAIGQLGFTPEEMQKNIRTFIEAVKKDMAHLNDRINKELYEVVLSSTNAPGFPLNGEFISADSKITTRELSTS</sequence>
<evidence type="ECO:0000313" key="6">
    <source>
        <dbReference type="Proteomes" id="UP000235786"/>
    </source>
</evidence>
<evidence type="ECO:0000313" key="5">
    <source>
        <dbReference type="EMBL" id="PMD37740.1"/>
    </source>
</evidence>
<dbReference type="GO" id="GO:0005762">
    <property type="term" value="C:mitochondrial large ribosomal subunit"/>
    <property type="evidence" value="ECO:0007669"/>
    <property type="project" value="TreeGrafter"/>
</dbReference>
<dbReference type="PANTHER" id="PTHR36427">
    <property type="entry name" value="54S RIBOSOMAL PROTEIN L1, MITOCHONDRIAL"/>
    <property type="match status" value="1"/>
</dbReference>
<protein>
    <submittedName>
        <fullName evidence="5">Ribosomal protein L1</fullName>
    </submittedName>
</protein>
<dbReference type="InterPro" id="IPR016095">
    <property type="entry name" value="Ribosomal_uL1_3-a/b-sand"/>
</dbReference>
<dbReference type="Gene3D" id="3.30.190.20">
    <property type="match status" value="1"/>
</dbReference>
<gene>
    <name evidence="5" type="ORF">L207DRAFT_514921</name>
</gene>
<evidence type="ECO:0000256" key="4">
    <source>
        <dbReference type="SAM" id="MobiDB-lite"/>
    </source>
</evidence>
<dbReference type="InterPro" id="IPR023674">
    <property type="entry name" value="Ribosomal_uL1-like"/>
</dbReference>
<evidence type="ECO:0000256" key="3">
    <source>
        <dbReference type="ARBA" id="ARBA00023274"/>
    </source>
</evidence>
<feature type="region of interest" description="Disordered" evidence="4">
    <location>
        <begin position="53"/>
        <end position="80"/>
    </location>
</feature>
<dbReference type="Gene3D" id="3.40.50.790">
    <property type="match status" value="1"/>
</dbReference>
<keyword evidence="3" id="KW-0687">Ribonucleoprotein</keyword>
<dbReference type="STRING" id="1149755.A0A2J6RGW1"/>
<comment type="similarity">
    <text evidence="1">Belongs to the universal ribosomal protein uL1 family.</text>
</comment>
<dbReference type="EMBL" id="KZ613949">
    <property type="protein sequence ID" value="PMD37740.1"/>
    <property type="molecule type" value="Genomic_DNA"/>
</dbReference>
<accession>A0A2J6RGW1</accession>
<dbReference type="PANTHER" id="PTHR36427:SF3">
    <property type="entry name" value="LARGE RIBOSOMAL SUBUNIT PROTEIN UL1M"/>
    <property type="match status" value="1"/>
</dbReference>
<evidence type="ECO:0000256" key="1">
    <source>
        <dbReference type="ARBA" id="ARBA00010531"/>
    </source>
</evidence>
<name>A0A2J6RGW1_HYAVF</name>
<dbReference type="InterPro" id="IPR028364">
    <property type="entry name" value="Ribosomal_uL1/biogenesis"/>
</dbReference>
<keyword evidence="6" id="KW-1185">Reference proteome</keyword>
<dbReference type="FunFam" id="3.40.50.790:FF:000001">
    <property type="entry name" value="50S ribosomal protein L1"/>
    <property type="match status" value="1"/>
</dbReference>
<dbReference type="SUPFAM" id="SSF56808">
    <property type="entry name" value="Ribosomal protein L1"/>
    <property type="match status" value="1"/>
</dbReference>
<keyword evidence="2 5" id="KW-0689">Ribosomal protein</keyword>
<dbReference type="CDD" id="cd00403">
    <property type="entry name" value="Ribosomal_L1"/>
    <property type="match status" value="1"/>
</dbReference>
<evidence type="ECO:0000256" key="2">
    <source>
        <dbReference type="ARBA" id="ARBA00022980"/>
    </source>
</evidence>